<dbReference type="GO" id="GO:0005886">
    <property type="term" value="C:plasma membrane"/>
    <property type="evidence" value="ECO:0007669"/>
    <property type="project" value="TreeGrafter"/>
</dbReference>
<evidence type="ECO:0000256" key="1">
    <source>
        <dbReference type="SAM" id="Phobius"/>
    </source>
</evidence>
<organism evidence="2 3">
    <name type="scientific">Paenibacillus thalictri</name>
    <dbReference type="NCBI Taxonomy" id="2527873"/>
    <lineage>
        <taxon>Bacteria</taxon>
        <taxon>Bacillati</taxon>
        <taxon>Bacillota</taxon>
        <taxon>Bacilli</taxon>
        <taxon>Bacillales</taxon>
        <taxon>Paenibacillaceae</taxon>
        <taxon>Paenibacillus</taxon>
    </lineage>
</organism>
<keyword evidence="1" id="KW-0812">Transmembrane</keyword>
<dbReference type="GO" id="GO:0004713">
    <property type="term" value="F:protein tyrosine kinase activity"/>
    <property type="evidence" value="ECO:0007669"/>
    <property type="project" value="TreeGrafter"/>
</dbReference>
<reference evidence="2 3" key="1">
    <citation type="submission" date="2019-02" db="EMBL/GenBank/DDBJ databases">
        <title>Paenibacillus sp. nov., isolated from surface-sterilized tissue of Thalictrum simplex L.</title>
        <authorList>
            <person name="Tuo L."/>
        </authorList>
    </citation>
    <scope>NUCLEOTIDE SEQUENCE [LARGE SCALE GENOMIC DNA]</scope>
    <source>
        <strain evidence="2 3">N2SHLJ1</strain>
    </source>
</reference>
<keyword evidence="1" id="KW-1133">Transmembrane helix</keyword>
<gene>
    <name evidence="2" type="ORF">EYB31_39430</name>
</gene>
<comment type="caution">
    <text evidence="2">The sequence shown here is derived from an EMBL/GenBank/DDBJ whole genome shotgun (WGS) entry which is preliminary data.</text>
</comment>
<evidence type="ECO:0008006" key="4">
    <source>
        <dbReference type="Google" id="ProtNLM"/>
    </source>
</evidence>
<feature type="transmembrane region" description="Helical" evidence="1">
    <location>
        <begin position="300"/>
        <end position="321"/>
    </location>
</feature>
<dbReference type="OrthoDB" id="2624261at2"/>
<dbReference type="Proteomes" id="UP000293142">
    <property type="component" value="Unassembled WGS sequence"/>
</dbReference>
<dbReference type="EMBL" id="SIRE01000054">
    <property type="protein sequence ID" value="TBL67766.1"/>
    <property type="molecule type" value="Genomic_DNA"/>
</dbReference>
<keyword evidence="1" id="KW-0472">Membrane</keyword>
<evidence type="ECO:0000313" key="2">
    <source>
        <dbReference type="EMBL" id="TBL67766.1"/>
    </source>
</evidence>
<evidence type="ECO:0000313" key="3">
    <source>
        <dbReference type="Proteomes" id="UP000293142"/>
    </source>
</evidence>
<dbReference type="PANTHER" id="PTHR32309">
    <property type="entry name" value="TYROSINE-PROTEIN KINASE"/>
    <property type="match status" value="1"/>
</dbReference>
<accession>A0A4Q9DFN0</accession>
<dbReference type="PANTHER" id="PTHR32309:SF13">
    <property type="entry name" value="FERRIC ENTEROBACTIN TRANSPORT PROTEIN FEPE"/>
    <property type="match status" value="1"/>
</dbReference>
<protein>
    <recommendedName>
        <fullName evidence="4">Polysaccharide chain length determinant N-terminal domain-containing protein</fullName>
    </recommendedName>
</protein>
<dbReference type="PROSITE" id="PS51257">
    <property type="entry name" value="PROKAR_LIPOPROTEIN"/>
    <property type="match status" value="1"/>
</dbReference>
<proteinExistence type="predicted"/>
<dbReference type="InterPro" id="IPR050445">
    <property type="entry name" value="Bact_polysacc_biosynth/exp"/>
</dbReference>
<name>A0A4Q9DFN0_9BACL</name>
<keyword evidence="3" id="KW-1185">Reference proteome</keyword>
<sequence>MTNNYRLRYFINLIISTKKVLLLTTLSIMIITACINYFYINPTFEAATLVTVNTIKLNNNNVIIKEDLNPFIEQVKSDFVLDKIITNLNLKQTRTSLKNSTGIDLIKNSNLIRIKVTGTDPSTISKISNQFAYQLGAVLEISDRSDIIVTNKKRLIEVEAGIKVLKDELAKSNELLLTTPEKLITKKSLAQDPYLQSVLSDLTSIKNKDLGALELSSEEINALYISLKTKISESTINLTKLETEQSYLIGTIKESENIISDLQTKSQSPSTNIYNSFKTVVITPSLQPENAVAPKKITNIAISGISTLILCLFVIIFREYWRETSSIKK</sequence>
<feature type="transmembrane region" description="Helical" evidence="1">
    <location>
        <begin position="20"/>
        <end position="40"/>
    </location>
</feature>
<dbReference type="AlphaFoldDB" id="A0A4Q9DFN0"/>